<dbReference type="InterPro" id="IPR016186">
    <property type="entry name" value="C-type_lectin-like/link_sf"/>
</dbReference>
<dbReference type="EMBL" id="BTSY01000003">
    <property type="protein sequence ID" value="GMT18492.1"/>
    <property type="molecule type" value="Genomic_DNA"/>
</dbReference>
<accession>A0AAV5VK79</accession>
<evidence type="ECO:0000259" key="2">
    <source>
        <dbReference type="PROSITE" id="PS50041"/>
    </source>
</evidence>
<dbReference type="PANTHER" id="PTHR22991">
    <property type="entry name" value="PROTEIN CBG13490"/>
    <property type="match status" value="1"/>
</dbReference>
<evidence type="ECO:0000313" key="4">
    <source>
        <dbReference type="Proteomes" id="UP001432322"/>
    </source>
</evidence>
<comment type="caution">
    <text evidence="3">The sequence shown here is derived from an EMBL/GenBank/DDBJ whole genome shotgun (WGS) entry which is preliminary data.</text>
</comment>
<dbReference type="Pfam" id="PF00059">
    <property type="entry name" value="Lectin_C"/>
    <property type="match status" value="1"/>
</dbReference>
<proteinExistence type="predicted"/>
<gene>
    <name evidence="3" type="ORF">PFISCL1PPCAC_9789</name>
</gene>
<dbReference type="AlphaFoldDB" id="A0AAV5VK79"/>
<dbReference type="InterPro" id="IPR016187">
    <property type="entry name" value="CTDL_fold"/>
</dbReference>
<dbReference type="InterPro" id="IPR001304">
    <property type="entry name" value="C-type_lectin-like"/>
</dbReference>
<protein>
    <recommendedName>
        <fullName evidence="2">C-type lectin domain-containing protein</fullName>
    </recommendedName>
</protein>
<keyword evidence="4" id="KW-1185">Reference proteome</keyword>
<reference evidence="3" key="1">
    <citation type="submission" date="2023-10" db="EMBL/GenBank/DDBJ databases">
        <title>Genome assembly of Pristionchus species.</title>
        <authorList>
            <person name="Yoshida K."/>
            <person name="Sommer R.J."/>
        </authorList>
    </citation>
    <scope>NUCLEOTIDE SEQUENCE</scope>
    <source>
        <strain evidence="3">RS5133</strain>
    </source>
</reference>
<dbReference type="PROSITE" id="PS50041">
    <property type="entry name" value="C_TYPE_LECTIN_2"/>
    <property type="match status" value="1"/>
</dbReference>
<sequence length="138" mass="15411">GSKLEFLPSQLESLVNGDCDLNCAWIIDPDKSRWTKYCNQYLNVDIYCIAPLVHDDVPVEEDCEGFEEDEADGLCYQIGDAKVNWTVAQEICNNYGANLASIHSKQENSFIRRLSVSNGFVNGILIGGQQKSGKFGWI</sequence>
<dbReference type="InterPro" id="IPR050976">
    <property type="entry name" value="Snaclec"/>
</dbReference>
<dbReference type="Proteomes" id="UP001432322">
    <property type="component" value="Unassembled WGS sequence"/>
</dbReference>
<evidence type="ECO:0000313" key="3">
    <source>
        <dbReference type="EMBL" id="GMT18492.1"/>
    </source>
</evidence>
<feature type="non-terminal residue" evidence="3">
    <location>
        <position position="1"/>
    </location>
</feature>
<name>A0AAV5VK79_9BILA</name>
<dbReference type="SUPFAM" id="SSF56436">
    <property type="entry name" value="C-type lectin-like"/>
    <property type="match status" value="1"/>
</dbReference>
<feature type="domain" description="C-type lectin" evidence="2">
    <location>
        <begin position="71"/>
        <end position="138"/>
    </location>
</feature>
<evidence type="ECO:0000256" key="1">
    <source>
        <dbReference type="ARBA" id="ARBA00023157"/>
    </source>
</evidence>
<dbReference type="Gene3D" id="3.10.100.10">
    <property type="entry name" value="Mannose-Binding Protein A, subunit A"/>
    <property type="match status" value="1"/>
</dbReference>
<dbReference type="CDD" id="cd00037">
    <property type="entry name" value="CLECT"/>
    <property type="match status" value="1"/>
</dbReference>
<feature type="non-terminal residue" evidence="3">
    <location>
        <position position="138"/>
    </location>
</feature>
<dbReference type="PANTHER" id="PTHR22991:SF40">
    <property type="entry name" value="PROTEIN CBG13490"/>
    <property type="match status" value="1"/>
</dbReference>
<organism evidence="3 4">
    <name type="scientific">Pristionchus fissidentatus</name>
    <dbReference type="NCBI Taxonomy" id="1538716"/>
    <lineage>
        <taxon>Eukaryota</taxon>
        <taxon>Metazoa</taxon>
        <taxon>Ecdysozoa</taxon>
        <taxon>Nematoda</taxon>
        <taxon>Chromadorea</taxon>
        <taxon>Rhabditida</taxon>
        <taxon>Rhabditina</taxon>
        <taxon>Diplogasteromorpha</taxon>
        <taxon>Diplogasteroidea</taxon>
        <taxon>Neodiplogasteridae</taxon>
        <taxon>Pristionchus</taxon>
    </lineage>
</organism>
<keyword evidence="1" id="KW-1015">Disulfide bond</keyword>